<sequence>MIVGLDHVQVCAPAGCEEAARTFFGTFLELPELRKPAPLRPHGGAWFGLPDGRQVHVGVEQAFAPARKAHPCLRCDDLEALTRRAEQFGVACEPDDRLEQRRVYLADPWGNRWEVVEGGHGSEVLLNDE</sequence>
<dbReference type="RefSeq" id="WP_015234195.1">
    <property type="nucleotide sequence ID" value="NC_019793.1"/>
</dbReference>
<organism evidence="2 3">
    <name type="scientific">Deinococcus peraridilitoris (strain DSM 19664 / LMG 22246 / CIP 109416 / KR-200)</name>
    <dbReference type="NCBI Taxonomy" id="937777"/>
    <lineage>
        <taxon>Bacteria</taxon>
        <taxon>Thermotogati</taxon>
        <taxon>Deinococcota</taxon>
        <taxon>Deinococci</taxon>
        <taxon>Deinococcales</taxon>
        <taxon>Deinococcaceae</taxon>
        <taxon>Deinococcus</taxon>
    </lineage>
</organism>
<dbReference type="PROSITE" id="PS51819">
    <property type="entry name" value="VOC"/>
    <property type="match status" value="1"/>
</dbReference>
<dbReference type="eggNOG" id="COG0346">
    <property type="taxonomic scope" value="Bacteria"/>
</dbReference>
<dbReference type="InterPro" id="IPR041581">
    <property type="entry name" value="Glyoxalase_6"/>
</dbReference>
<dbReference type="Proteomes" id="UP000010467">
    <property type="component" value="Chromosome"/>
</dbReference>
<dbReference type="OrthoDB" id="9813630at2"/>
<evidence type="ECO:0000313" key="2">
    <source>
        <dbReference type="EMBL" id="AFZ65884.1"/>
    </source>
</evidence>
<dbReference type="STRING" id="937777.Deipe_0283"/>
<dbReference type="PANTHER" id="PTHR39175:SF1">
    <property type="entry name" value="FAMILY PROTEIN, PUTATIVE (AFU_ORTHOLOGUE AFUA_3G15060)-RELATED"/>
    <property type="match status" value="1"/>
</dbReference>
<proteinExistence type="predicted"/>
<dbReference type="Gene3D" id="3.10.180.10">
    <property type="entry name" value="2,3-Dihydroxybiphenyl 1,2-Dioxygenase, domain 1"/>
    <property type="match status" value="1"/>
</dbReference>
<keyword evidence="3" id="KW-1185">Reference proteome</keyword>
<name>K9ZXF7_DEIPD</name>
<reference evidence="3" key="1">
    <citation type="submission" date="2012-03" db="EMBL/GenBank/DDBJ databases">
        <title>Complete sequence of chromosome of Deinococcus peraridilitoris DSM 19664.</title>
        <authorList>
            <person name="Lucas S."/>
            <person name="Copeland A."/>
            <person name="Lapidus A."/>
            <person name="Glavina del Rio T."/>
            <person name="Dalin E."/>
            <person name="Tice H."/>
            <person name="Bruce D."/>
            <person name="Goodwin L."/>
            <person name="Pitluck S."/>
            <person name="Peters L."/>
            <person name="Mikhailova N."/>
            <person name="Lu M."/>
            <person name="Kyrpides N."/>
            <person name="Mavromatis K."/>
            <person name="Ivanova N."/>
            <person name="Brettin T."/>
            <person name="Detter J.C."/>
            <person name="Han C."/>
            <person name="Larimer F."/>
            <person name="Land M."/>
            <person name="Hauser L."/>
            <person name="Markowitz V."/>
            <person name="Cheng J.-F."/>
            <person name="Hugenholtz P."/>
            <person name="Woyke T."/>
            <person name="Wu D."/>
            <person name="Pukall R."/>
            <person name="Steenblock K."/>
            <person name="Brambilla E."/>
            <person name="Klenk H.-P."/>
            <person name="Eisen J.A."/>
        </authorList>
    </citation>
    <scope>NUCLEOTIDE SEQUENCE [LARGE SCALE GENOMIC DNA]</scope>
    <source>
        <strain evidence="3">DSM 19664 / LMG 22246 / CIP 109416 / KR-200</strain>
    </source>
</reference>
<evidence type="ECO:0000313" key="3">
    <source>
        <dbReference type="Proteomes" id="UP000010467"/>
    </source>
</evidence>
<dbReference type="KEGG" id="dpd:Deipe_0283"/>
<dbReference type="SUPFAM" id="SSF54593">
    <property type="entry name" value="Glyoxalase/Bleomycin resistance protein/Dihydroxybiphenyl dioxygenase"/>
    <property type="match status" value="1"/>
</dbReference>
<gene>
    <name evidence="2" type="ordered locus">Deipe_0283</name>
</gene>
<dbReference type="AlphaFoldDB" id="K9ZXF7"/>
<dbReference type="PATRIC" id="fig|937777.3.peg.290"/>
<dbReference type="HOGENOM" id="CLU_140387_0_0_0"/>
<evidence type="ECO:0000259" key="1">
    <source>
        <dbReference type="PROSITE" id="PS51819"/>
    </source>
</evidence>
<accession>K9ZXF7</accession>
<protein>
    <recommendedName>
        <fullName evidence="1">VOC domain-containing protein</fullName>
    </recommendedName>
</protein>
<feature type="domain" description="VOC" evidence="1">
    <location>
        <begin position="4"/>
        <end position="118"/>
    </location>
</feature>
<dbReference type="EMBL" id="CP003382">
    <property type="protein sequence ID" value="AFZ65884.1"/>
    <property type="molecule type" value="Genomic_DNA"/>
</dbReference>
<dbReference type="InterPro" id="IPR037523">
    <property type="entry name" value="VOC_core"/>
</dbReference>
<dbReference type="Pfam" id="PF18029">
    <property type="entry name" value="Glyoxalase_6"/>
    <property type="match status" value="1"/>
</dbReference>
<dbReference type="PANTHER" id="PTHR39175">
    <property type="entry name" value="FAMILY PROTEIN, PUTATIVE (AFU_ORTHOLOGUE AFUA_3G15060)-RELATED"/>
    <property type="match status" value="1"/>
</dbReference>
<dbReference type="InterPro" id="IPR029068">
    <property type="entry name" value="Glyas_Bleomycin-R_OHBP_Dase"/>
</dbReference>